<accession>A0A2P5P4Y4</accession>
<reference evidence="1 2" key="1">
    <citation type="journal article" date="2017" name="ISME J.">
        <title>Grape pomace compost harbors organohalide-respiring Dehalogenimonas species with novel reductive dehalogenase genes.</title>
        <authorList>
            <person name="Yang Y."/>
            <person name="Higgins S.A."/>
            <person name="Yan J."/>
            <person name="Simsir B."/>
            <person name="Chourey K."/>
            <person name="Iyer R."/>
            <person name="Hettich R.L."/>
            <person name="Baldwin B."/>
            <person name="Ogles D.M."/>
            <person name="Loffler F.E."/>
        </authorList>
    </citation>
    <scope>NUCLEOTIDE SEQUENCE [LARGE SCALE GENOMIC DNA]</scope>
    <source>
        <strain evidence="1 2">GP</strain>
    </source>
</reference>
<dbReference type="EMBL" id="JQAN02000014">
    <property type="protein sequence ID" value="PPD57361.1"/>
    <property type="molecule type" value="Genomic_DNA"/>
</dbReference>
<protein>
    <submittedName>
        <fullName evidence="1">Uncharacterized protein</fullName>
    </submittedName>
</protein>
<evidence type="ECO:0000313" key="2">
    <source>
        <dbReference type="Proteomes" id="UP000235653"/>
    </source>
</evidence>
<name>A0A2P5P4Y4_9CHLR</name>
<keyword evidence="2" id="KW-1185">Reference proteome</keyword>
<organism evidence="1 2">
    <name type="scientific">Dehalogenimonas etheniformans</name>
    <dbReference type="NCBI Taxonomy" id="1536648"/>
    <lineage>
        <taxon>Bacteria</taxon>
        <taxon>Bacillati</taxon>
        <taxon>Chloroflexota</taxon>
        <taxon>Dehalococcoidia</taxon>
        <taxon>Dehalococcoidales</taxon>
        <taxon>Dehalococcoidaceae</taxon>
        <taxon>Dehalogenimonas</taxon>
    </lineage>
</organism>
<proteinExistence type="predicted"/>
<sequence>MDAKAYSLMGVNGTLHIIDDENSTDWPGKRVDRLYSKQLRPDDYNRLLVSTIDVIDGTVAWNWEDFTTTSPSWTESFKGAIPLKRVVKWLEEWGLPGHSGDAYTHGLWGYPLQKFKISIATIYLLFEINDLLREIEISKTDIESTDRLKHLTWLLITHPFFLKPLTADQFRTKYLEKENMNMLEAIRQNVGMCLDQQLSGISLHYTFLGPKFYLSVKSLFDVCHYQLGLLTTLSLEEYQAKKRHIKTCKACGSLHWGHGNQRYCSRCDRRTVWSRERAKKQATGGNQ</sequence>
<comment type="caution">
    <text evidence="1">The sequence shown here is derived from an EMBL/GenBank/DDBJ whole genome shotgun (WGS) entry which is preliminary data.</text>
</comment>
<evidence type="ECO:0000313" key="1">
    <source>
        <dbReference type="EMBL" id="PPD57361.1"/>
    </source>
</evidence>
<dbReference type="Proteomes" id="UP000235653">
    <property type="component" value="Unassembled WGS sequence"/>
</dbReference>
<gene>
    <name evidence="1" type="ORF">JP09_009995</name>
</gene>
<dbReference type="AlphaFoldDB" id="A0A2P5P4Y4"/>